<dbReference type="InterPro" id="IPR041078">
    <property type="entry name" value="Plavaka"/>
</dbReference>
<evidence type="ECO:0000313" key="1">
    <source>
        <dbReference type="EMBL" id="EIW51390.1"/>
    </source>
</evidence>
<name>R7S715_TRAVS</name>
<dbReference type="AlphaFoldDB" id="R7S715"/>
<dbReference type="GeneID" id="19418877"/>
<keyword evidence="2" id="KW-1185">Reference proteome</keyword>
<proteinExistence type="predicted"/>
<gene>
    <name evidence="1" type="ORF">TRAVEDRAFT_67723</name>
</gene>
<dbReference type="RefSeq" id="XP_008045723.1">
    <property type="nucleotide sequence ID" value="XM_008047532.1"/>
</dbReference>
<reference evidence="2" key="1">
    <citation type="journal article" date="2012" name="Science">
        <title>The Paleozoic origin of enzymatic lignin decomposition reconstructed from 31 fungal genomes.</title>
        <authorList>
            <person name="Floudas D."/>
            <person name="Binder M."/>
            <person name="Riley R."/>
            <person name="Barry K."/>
            <person name="Blanchette R.A."/>
            <person name="Henrissat B."/>
            <person name="Martinez A.T."/>
            <person name="Otillar R."/>
            <person name="Spatafora J.W."/>
            <person name="Yadav J.S."/>
            <person name="Aerts A."/>
            <person name="Benoit I."/>
            <person name="Boyd A."/>
            <person name="Carlson A."/>
            <person name="Copeland A."/>
            <person name="Coutinho P.M."/>
            <person name="de Vries R.P."/>
            <person name="Ferreira P."/>
            <person name="Findley K."/>
            <person name="Foster B."/>
            <person name="Gaskell J."/>
            <person name="Glotzer D."/>
            <person name="Gorecki P."/>
            <person name="Heitman J."/>
            <person name="Hesse C."/>
            <person name="Hori C."/>
            <person name="Igarashi K."/>
            <person name="Jurgens J.A."/>
            <person name="Kallen N."/>
            <person name="Kersten P."/>
            <person name="Kohler A."/>
            <person name="Kuees U."/>
            <person name="Kumar T.K.A."/>
            <person name="Kuo A."/>
            <person name="LaButti K."/>
            <person name="Larrondo L.F."/>
            <person name="Lindquist E."/>
            <person name="Ling A."/>
            <person name="Lombard V."/>
            <person name="Lucas S."/>
            <person name="Lundell T."/>
            <person name="Martin R."/>
            <person name="McLaughlin D.J."/>
            <person name="Morgenstern I."/>
            <person name="Morin E."/>
            <person name="Murat C."/>
            <person name="Nagy L.G."/>
            <person name="Nolan M."/>
            <person name="Ohm R.A."/>
            <person name="Patyshakuliyeva A."/>
            <person name="Rokas A."/>
            <person name="Ruiz-Duenas F.J."/>
            <person name="Sabat G."/>
            <person name="Salamov A."/>
            <person name="Samejima M."/>
            <person name="Schmutz J."/>
            <person name="Slot J.C."/>
            <person name="St John F."/>
            <person name="Stenlid J."/>
            <person name="Sun H."/>
            <person name="Sun S."/>
            <person name="Syed K."/>
            <person name="Tsang A."/>
            <person name="Wiebenga A."/>
            <person name="Young D."/>
            <person name="Pisabarro A."/>
            <person name="Eastwood D.C."/>
            <person name="Martin F."/>
            <person name="Cullen D."/>
            <person name="Grigoriev I.V."/>
            <person name="Hibbett D.S."/>
        </authorList>
    </citation>
    <scope>NUCLEOTIDE SEQUENCE [LARGE SCALE GENOMIC DNA]</scope>
    <source>
        <strain evidence="2">FP-101664</strain>
    </source>
</reference>
<feature type="non-terminal residue" evidence="1">
    <location>
        <position position="281"/>
    </location>
</feature>
<dbReference type="OrthoDB" id="3199698at2759"/>
<organism evidence="1 2">
    <name type="scientific">Trametes versicolor (strain FP-101664)</name>
    <name type="common">White-rot fungus</name>
    <name type="synonym">Coriolus versicolor</name>
    <dbReference type="NCBI Taxonomy" id="717944"/>
    <lineage>
        <taxon>Eukaryota</taxon>
        <taxon>Fungi</taxon>
        <taxon>Dikarya</taxon>
        <taxon>Basidiomycota</taxon>
        <taxon>Agaricomycotina</taxon>
        <taxon>Agaricomycetes</taxon>
        <taxon>Polyporales</taxon>
        <taxon>Polyporaceae</taxon>
        <taxon>Trametes</taxon>
    </lineage>
</organism>
<accession>R7S715</accession>
<sequence length="281" mass="32151">MREPRDLIDPAFRQYWNELLTPDLLHQLIKGTFKDHLVAWVINYITLTAESEREAKRILDDIDRRIASVPAFPGLRRFPQGRNFKQWTGNDSKALMKACAIRFVSRNVFLPVLTGYVPDKMIRCLDAFLEFAYLARRPSHDTTSLDAMDAALARFCELRSIFVETGVRPNGFALPRQHALLHYTRMIKLFGSPNGVCTSISESKHIAAVKRPWRASNRNNPLLQILRTNTRLTKLAALRVELGRRGLLHGDLISYALRKVGLAPPQDAQLEREELHANEQD</sequence>
<evidence type="ECO:0000313" key="2">
    <source>
        <dbReference type="Proteomes" id="UP000054317"/>
    </source>
</evidence>
<dbReference type="OMA" id="NISACYK"/>
<dbReference type="Proteomes" id="UP000054317">
    <property type="component" value="Unassembled WGS sequence"/>
</dbReference>
<dbReference type="KEGG" id="tvs:TRAVEDRAFT_67723"/>
<protein>
    <submittedName>
        <fullName evidence="1">Uncharacterized protein</fullName>
    </submittedName>
</protein>
<dbReference type="Pfam" id="PF18759">
    <property type="entry name" value="Plavaka"/>
    <property type="match status" value="1"/>
</dbReference>
<dbReference type="EMBL" id="JH711813">
    <property type="protein sequence ID" value="EIW51390.1"/>
    <property type="molecule type" value="Genomic_DNA"/>
</dbReference>